<feature type="region of interest" description="Disordered" evidence="2">
    <location>
        <begin position="424"/>
        <end position="708"/>
    </location>
</feature>
<dbReference type="PANTHER" id="PTHR21020:SF0">
    <property type="entry name" value="ZINC FINGER PROTEIN 800"/>
    <property type="match status" value="1"/>
</dbReference>
<dbReference type="Proteomes" id="UP000694844">
    <property type="component" value="Chromosome 1"/>
</dbReference>
<dbReference type="SMART" id="SM00355">
    <property type="entry name" value="ZnF_C2H2"/>
    <property type="match status" value="6"/>
</dbReference>
<feature type="region of interest" description="Disordered" evidence="2">
    <location>
        <begin position="355"/>
        <end position="383"/>
    </location>
</feature>
<evidence type="ECO:0000259" key="3">
    <source>
        <dbReference type="PROSITE" id="PS50157"/>
    </source>
</evidence>
<feature type="compositionally biased region" description="Polar residues" evidence="2">
    <location>
        <begin position="1550"/>
        <end position="1561"/>
    </location>
</feature>
<protein>
    <submittedName>
        <fullName evidence="5">Uncharacterized protein LOC111132193</fullName>
    </submittedName>
</protein>
<feature type="compositionally biased region" description="Basic and acidic residues" evidence="2">
    <location>
        <begin position="875"/>
        <end position="886"/>
    </location>
</feature>
<feature type="compositionally biased region" description="Basic and acidic residues" evidence="2">
    <location>
        <begin position="1322"/>
        <end position="1333"/>
    </location>
</feature>
<feature type="compositionally biased region" description="Basic and acidic residues" evidence="2">
    <location>
        <begin position="683"/>
        <end position="708"/>
    </location>
</feature>
<dbReference type="GeneID" id="111132193"/>
<feature type="domain" description="C2H2-type" evidence="3">
    <location>
        <begin position="282"/>
        <end position="310"/>
    </location>
</feature>
<gene>
    <name evidence="5" type="primary">LOC111132193</name>
</gene>
<evidence type="ECO:0000256" key="1">
    <source>
        <dbReference type="PROSITE-ProRule" id="PRU00042"/>
    </source>
</evidence>
<feature type="region of interest" description="Disordered" evidence="2">
    <location>
        <begin position="180"/>
        <end position="200"/>
    </location>
</feature>
<dbReference type="Gene3D" id="3.30.160.60">
    <property type="entry name" value="Classic Zinc Finger"/>
    <property type="match status" value="2"/>
</dbReference>
<organism evidence="4 5">
    <name type="scientific">Crassostrea virginica</name>
    <name type="common">Eastern oyster</name>
    <dbReference type="NCBI Taxonomy" id="6565"/>
    <lineage>
        <taxon>Eukaryota</taxon>
        <taxon>Metazoa</taxon>
        <taxon>Spiralia</taxon>
        <taxon>Lophotrochozoa</taxon>
        <taxon>Mollusca</taxon>
        <taxon>Bivalvia</taxon>
        <taxon>Autobranchia</taxon>
        <taxon>Pteriomorphia</taxon>
        <taxon>Ostreida</taxon>
        <taxon>Ostreoidea</taxon>
        <taxon>Ostreidae</taxon>
        <taxon>Crassostrea</taxon>
    </lineage>
</organism>
<reference evidence="4" key="1">
    <citation type="submission" date="2024-06" db="UniProtKB">
        <authorList>
            <consortium name="RefSeq"/>
        </authorList>
    </citation>
    <scope>NUCLEOTIDE SEQUENCE [LARGE SCALE GENOMIC DNA]</scope>
</reference>
<feature type="domain" description="C2H2-type" evidence="3">
    <location>
        <begin position="1246"/>
        <end position="1274"/>
    </location>
</feature>
<feature type="compositionally biased region" description="Basic and acidic residues" evidence="2">
    <location>
        <begin position="1526"/>
        <end position="1549"/>
    </location>
</feature>
<dbReference type="PANTHER" id="PTHR21020">
    <property type="entry name" value="ZINC FINGER PROTEIN 800"/>
    <property type="match status" value="1"/>
</dbReference>
<feature type="region of interest" description="Disordered" evidence="2">
    <location>
        <begin position="1276"/>
        <end position="1333"/>
    </location>
</feature>
<feature type="region of interest" description="Disordered" evidence="2">
    <location>
        <begin position="212"/>
        <end position="258"/>
    </location>
</feature>
<feature type="compositionally biased region" description="Basic and acidic residues" evidence="2">
    <location>
        <begin position="1505"/>
        <end position="1519"/>
    </location>
</feature>
<feature type="compositionally biased region" description="Polar residues" evidence="2">
    <location>
        <begin position="365"/>
        <end position="383"/>
    </location>
</feature>
<feature type="compositionally biased region" description="Basic and acidic residues" evidence="2">
    <location>
        <begin position="1217"/>
        <end position="1227"/>
    </location>
</feature>
<dbReference type="OrthoDB" id="10066279at2759"/>
<feature type="domain" description="C2H2-type" evidence="3">
    <location>
        <begin position="1071"/>
        <end position="1098"/>
    </location>
</feature>
<dbReference type="InterPro" id="IPR039149">
    <property type="entry name" value="ZNF800"/>
</dbReference>
<reference evidence="5" key="2">
    <citation type="submission" date="2025-08" db="UniProtKB">
        <authorList>
            <consortium name="RefSeq"/>
        </authorList>
    </citation>
    <scope>IDENTIFICATION</scope>
    <source>
        <tissue evidence="5">Whole sample</tissue>
    </source>
</reference>
<evidence type="ECO:0000256" key="2">
    <source>
        <dbReference type="SAM" id="MobiDB-lite"/>
    </source>
</evidence>
<feature type="compositionally biased region" description="Polar residues" evidence="2">
    <location>
        <begin position="737"/>
        <end position="747"/>
    </location>
</feature>
<proteinExistence type="predicted"/>
<feature type="compositionally biased region" description="Basic and acidic residues" evidence="2">
    <location>
        <begin position="896"/>
        <end position="915"/>
    </location>
</feature>
<dbReference type="PROSITE" id="PS00028">
    <property type="entry name" value="ZINC_FINGER_C2H2_1"/>
    <property type="match status" value="4"/>
</dbReference>
<keyword evidence="4" id="KW-1185">Reference proteome</keyword>
<dbReference type="Pfam" id="PF00096">
    <property type="entry name" value="zf-C2H2"/>
    <property type="match status" value="1"/>
</dbReference>
<feature type="compositionally biased region" description="Basic and acidic residues" evidence="2">
    <location>
        <begin position="536"/>
        <end position="551"/>
    </location>
</feature>
<feature type="compositionally biased region" description="Basic and acidic residues" evidence="2">
    <location>
        <begin position="424"/>
        <end position="435"/>
    </location>
</feature>
<name>A0A8B8E7N1_CRAVI</name>
<feature type="region of interest" description="Disordered" evidence="2">
    <location>
        <begin position="721"/>
        <end position="975"/>
    </location>
</feature>
<keyword evidence="1" id="KW-0479">Metal-binding</keyword>
<feature type="region of interest" description="Disordered" evidence="2">
    <location>
        <begin position="1338"/>
        <end position="1357"/>
    </location>
</feature>
<feature type="region of interest" description="Disordered" evidence="2">
    <location>
        <begin position="1202"/>
        <end position="1238"/>
    </location>
</feature>
<dbReference type="SUPFAM" id="SSF57667">
    <property type="entry name" value="beta-beta-alpha zinc fingers"/>
    <property type="match status" value="2"/>
</dbReference>
<dbReference type="InterPro" id="IPR036236">
    <property type="entry name" value="Znf_C2H2_sf"/>
</dbReference>
<dbReference type="RefSeq" id="XP_022335679.1">
    <property type="nucleotide sequence ID" value="XM_022479971.1"/>
</dbReference>
<feature type="compositionally biased region" description="Basic and acidic residues" evidence="2">
    <location>
        <begin position="223"/>
        <end position="254"/>
    </location>
</feature>
<feature type="compositionally biased region" description="Basic and acidic residues" evidence="2">
    <location>
        <begin position="499"/>
        <end position="513"/>
    </location>
</feature>
<accession>A0A8B8E7N1</accession>
<evidence type="ECO:0000313" key="4">
    <source>
        <dbReference type="Proteomes" id="UP000694844"/>
    </source>
</evidence>
<feature type="compositionally biased region" description="Basic and acidic residues" evidence="2">
    <location>
        <begin position="181"/>
        <end position="193"/>
    </location>
</feature>
<sequence>MATSDDEESVSNIDFSVISSSIDLGRPMLDQVVNGIHYGSPEIRNLLRNECDLIVECKICRNFFRSFPNFVAHKRVYCLEMNADKIYNDRLPTVLDSSHSDTVVVEPTAPEEAQPAASQQTTVIERLVNGSFQGTSSAFRLYSDVAERIERQKDHDKNTVVTMTPIASNPNAVTVSVTQNKNRESCDLEKSQEEDSGAPSMLRNILERPLPAAKDSQSINQDAEEKTKNCASVEEKRRESSRRSESRKPMEDLRPVQSNLGNANRSFLSALSKRGLCHIKTLECLVCKKQMSSKKTLWNHMKFFHLGEKTVYPCLFCDKTFGRFYNTSKHIMSCHNKTHADIEKLKTRIKLMSYKAHDDSEEESTPPSLKNMDTSKNGDAGSQSGIGIEINNCEGCGKAFWKKAGYMSHRKQCKALNPSIKIKESKSTIEEKGDGRNSGTGDGRKQQEKKSPAEVRPSSESSPDVSGNLKSDALEVQSQRPQTTRNPTTTNQDTYMKTRFLDKRRAVQYESPKKSSASSTENSPKPSPSKGVSPKPLHESTIKSHHPEHATVKHSPRKSGSASESDSPMETDDALSRTPAGRNLTHAFETIGTRSKSKGRGEKEQKDISSNGENAMQTRMRRSREDQSRDGGSRSVSRDSSADSLANKQPDQRTPRQKYPSTSSNTSRESIHDRFIHTRKSKQLLETKKEVFTERRDDELSDQNTKKDVLKSADAVKKTRLISECPQKEEGPLSPKIMNTESRNGQTEEGDPVKLRQKMTSPNKHIFAIQGKVSEDNSESEKEGDTISIAEKMDEISRDTENEETSRSRRKQVISVRQFDEVDGAKGTPVTRHNTRRSSAQRLSTVSPTGTRNTRAGSADSKNKTSADSRSSSADSKHKTSADKNGNESSQKKKIKNTDDNSDSKEKDNSVESKEKRLRLRSKADWNSPVESESQQPGAKKKEEEKPMESQGSTMQTRRKTASTEGQKLEEDSANITYSAIQPKAHNKMRKNPNTSVVKIQEIWVKKKPGQPTEEVKSSTITVRNTSTAQKRLGERYRHPRRVYVMKSKKSTKPVCLDMSNIDSLLDRVNKQCRECGIQLKSMSNLRRHIVRHLGWKRYKCKLCTFSSFNRSECNSHLQRIHQDKISGKDINYLIKDLKKEGTEKRLQKKQQTMRIKQKLESEMGGSNTYKKDTKFTTLKTSPLKSTPANQPVKSIITTRRSSQIHCTPEAKPVKSPIDKKTPENSKKSTPVELTGSCPRIDENARKCKDCNISFSTNYNLFRHVRNIHKFDTSLLKKPSSTASASSLQSPTGSKKSAAVQDDTASVKSASSEKSTRKRKHNDSGEFTDLKLQKTDVDKYAPTGRKRSASLDGSYNANDNANVNDDLYDNLCSVSDNENDFSDRIGSPTRSEEGGMMRLEPRVQTMFAALEEARATVRQRGKKMGIRRLSSPVKKMIPSPTEKITPVRSSARLNQDSKDSPSASKETAEGQGSEENPSKHVVEDGLDDNAGGVKDICKDSISAETSDKQENGEQVKENEASLDIPEPEKSNNDSRNTKNENEMNLHESDNLASNSEGTNTCVGEKSNPEIPMECDEAHEENDINKTSEEKVKDGEEKASEEDIDKKQESTEKTDDKDSEGAENVSATTEKMDEDK</sequence>
<dbReference type="KEGG" id="cvn:111132193"/>
<dbReference type="GO" id="GO:0008270">
    <property type="term" value="F:zinc ion binding"/>
    <property type="evidence" value="ECO:0007669"/>
    <property type="project" value="UniProtKB-KW"/>
</dbReference>
<feature type="compositionally biased region" description="Low complexity" evidence="2">
    <location>
        <begin position="1276"/>
        <end position="1292"/>
    </location>
</feature>
<feature type="region of interest" description="Disordered" evidence="2">
    <location>
        <begin position="1418"/>
        <end position="1635"/>
    </location>
</feature>
<feature type="compositionally biased region" description="Basic and acidic residues" evidence="2">
    <location>
        <begin position="1580"/>
        <end position="1597"/>
    </location>
</feature>
<feature type="compositionally biased region" description="Polar residues" evidence="2">
    <location>
        <begin position="1447"/>
        <end position="1465"/>
    </location>
</feature>
<feature type="domain" description="C2H2-type" evidence="3">
    <location>
        <begin position="312"/>
        <end position="340"/>
    </location>
</feature>
<keyword evidence="1" id="KW-0862">Zinc</keyword>
<evidence type="ECO:0000313" key="5">
    <source>
        <dbReference type="RefSeq" id="XP_022335679.1"/>
    </source>
</evidence>
<feature type="compositionally biased region" description="Basic and acidic residues" evidence="2">
    <location>
        <begin position="1603"/>
        <end position="1619"/>
    </location>
</feature>
<dbReference type="InterPro" id="IPR013087">
    <property type="entry name" value="Znf_C2H2_type"/>
</dbReference>
<feature type="compositionally biased region" description="Polar residues" evidence="2">
    <location>
        <begin position="1303"/>
        <end position="1313"/>
    </location>
</feature>
<feature type="compositionally biased region" description="Polar residues" evidence="2">
    <location>
        <begin position="608"/>
        <end position="617"/>
    </location>
</feature>
<keyword evidence="1" id="KW-0863">Zinc-finger</keyword>
<feature type="compositionally biased region" description="Polar residues" evidence="2">
    <location>
        <begin position="837"/>
        <end position="856"/>
    </location>
</feature>
<feature type="compositionally biased region" description="Basic and acidic residues" evidence="2">
    <location>
        <begin position="442"/>
        <end position="453"/>
    </location>
</feature>
<feature type="compositionally biased region" description="Polar residues" evidence="2">
    <location>
        <begin position="659"/>
        <end position="668"/>
    </location>
</feature>
<feature type="compositionally biased region" description="Basic and acidic residues" evidence="2">
    <location>
        <begin position="773"/>
        <end position="807"/>
    </location>
</feature>
<feature type="compositionally biased region" description="Low complexity" evidence="2">
    <location>
        <begin position="479"/>
        <end position="492"/>
    </location>
</feature>
<feature type="compositionally biased region" description="Basic and acidic residues" evidence="2">
    <location>
        <begin position="623"/>
        <end position="641"/>
    </location>
</feature>
<dbReference type="PROSITE" id="PS50157">
    <property type="entry name" value="ZINC_FINGER_C2H2_2"/>
    <property type="match status" value="4"/>
</dbReference>
<feature type="compositionally biased region" description="Polar residues" evidence="2">
    <location>
        <begin position="458"/>
        <end position="469"/>
    </location>
</feature>